<dbReference type="AlphaFoldDB" id="A0AAX4JEM8"/>
<dbReference type="EMBL" id="CP142733">
    <property type="protein sequence ID" value="WUR04421.1"/>
    <property type="molecule type" value="Genomic_DNA"/>
</dbReference>
<gene>
    <name evidence="1" type="ORF">VNE69_08176</name>
</gene>
<protein>
    <submittedName>
        <fullName evidence="1">Uncharacterized protein</fullName>
    </submittedName>
</protein>
<dbReference type="KEGG" id="vnx:VNE69_08176"/>
<evidence type="ECO:0000313" key="1">
    <source>
        <dbReference type="EMBL" id="WUR04421.1"/>
    </source>
</evidence>
<accession>A0AAX4JEM8</accession>
<name>A0AAX4JEM8_9MICR</name>
<keyword evidence="2" id="KW-1185">Reference proteome</keyword>
<dbReference type="RefSeq" id="XP_065330566.1">
    <property type="nucleotide sequence ID" value="XM_065474494.1"/>
</dbReference>
<proteinExistence type="predicted"/>
<dbReference type="Proteomes" id="UP001334084">
    <property type="component" value="Chromosome 8"/>
</dbReference>
<sequence>MFFNILLVFGSTIENCSITLKQSFNEELTDEFPLDLTFKPKKKEYENEKYQLKSSNVTETINKITNAYSEECKKPSESLKKPTKLGHLLNFLSRIKMTHILTESVELHEDRSYISDQSTIFNDLLEKWKSENIMVLEIHKPCKFVDPDYNKKYIYTHKYINIYQNNFCKILTFYLPQIRNKIECSTIQEISKNLIIDIINTLCCGMSYFEQLRPHKLNYVYHSNTLIHLYKLLVDRFPYLFNCFNICKKFIDLYEMIIQHYIKKVSNSYEVELILYNMSKNLKLLIHRRENFLKNVKEIILILENFKLVQ</sequence>
<organism evidence="1 2">
    <name type="scientific">Vairimorpha necatrix</name>
    <dbReference type="NCBI Taxonomy" id="6039"/>
    <lineage>
        <taxon>Eukaryota</taxon>
        <taxon>Fungi</taxon>
        <taxon>Fungi incertae sedis</taxon>
        <taxon>Microsporidia</taxon>
        <taxon>Nosematidae</taxon>
        <taxon>Vairimorpha</taxon>
    </lineage>
</organism>
<evidence type="ECO:0000313" key="2">
    <source>
        <dbReference type="Proteomes" id="UP001334084"/>
    </source>
</evidence>
<dbReference type="GeneID" id="90542252"/>
<reference evidence="1" key="1">
    <citation type="journal article" date="2024" name="BMC Genomics">
        <title>Functional annotation of a divergent genome using sequence and structure-based similarity.</title>
        <authorList>
            <person name="Svedberg D."/>
            <person name="Winiger R.R."/>
            <person name="Berg A."/>
            <person name="Sharma H."/>
            <person name="Tellgren-Roth C."/>
            <person name="Debrunner-Vossbrinck B.A."/>
            <person name="Vossbrinck C.R."/>
            <person name="Barandun J."/>
        </authorList>
    </citation>
    <scope>NUCLEOTIDE SEQUENCE</scope>
    <source>
        <strain evidence="1">Illinois isolate</strain>
    </source>
</reference>